<feature type="transmembrane region" description="Helical" evidence="1">
    <location>
        <begin position="6"/>
        <end position="24"/>
    </location>
</feature>
<dbReference type="EMBL" id="JBBWUH010000017">
    <property type="protein sequence ID" value="KAK8151512.1"/>
    <property type="molecule type" value="Genomic_DNA"/>
</dbReference>
<evidence type="ECO:0000256" key="1">
    <source>
        <dbReference type="SAM" id="Phobius"/>
    </source>
</evidence>
<proteinExistence type="predicted"/>
<keyword evidence="1" id="KW-1133">Transmembrane helix</keyword>
<comment type="caution">
    <text evidence="2">The sequence shown here is derived from an EMBL/GenBank/DDBJ whole genome shotgun (WGS) entry which is preliminary data.</text>
</comment>
<keyword evidence="1" id="KW-0812">Transmembrane</keyword>
<dbReference type="Proteomes" id="UP001456524">
    <property type="component" value="Unassembled WGS sequence"/>
</dbReference>
<evidence type="ECO:0008006" key="4">
    <source>
        <dbReference type="Google" id="ProtNLM"/>
    </source>
</evidence>
<evidence type="ECO:0000313" key="2">
    <source>
        <dbReference type="EMBL" id="KAK8151512.1"/>
    </source>
</evidence>
<organism evidence="2 3">
    <name type="scientific">Phyllosticta citrichinensis</name>
    <dbReference type="NCBI Taxonomy" id="1130410"/>
    <lineage>
        <taxon>Eukaryota</taxon>
        <taxon>Fungi</taxon>
        <taxon>Dikarya</taxon>
        <taxon>Ascomycota</taxon>
        <taxon>Pezizomycotina</taxon>
        <taxon>Dothideomycetes</taxon>
        <taxon>Dothideomycetes incertae sedis</taxon>
        <taxon>Botryosphaeriales</taxon>
        <taxon>Phyllostictaceae</taxon>
        <taxon>Phyllosticta</taxon>
    </lineage>
</organism>
<protein>
    <recommendedName>
        <fullName evidence="4">Secreted protein</fullName>
    </recommendedName>
</protein>
<name>A0ABR1XF48_9PEZI</name>
<evidence type="ECO:0000313" key="3">
    <source>
        <dbReference type="Proteomes" id="UP001456524"/>
    </source>
</evidence>
<keyword evidence="3" id="KW-1185">Reference proteome</keyword>
<reference evidence="2 3" key="1">
    <citation type="journal article" date="2022" name="G3 (Bethesda)">
        <title>Enemy or ally: a genomic approach to elucidate the lifestyle of Phyllosticta citrichinaensis.</title>
        <authorList>
            <person name="Buijs V.A."/>
            <person name="Groenewald J.Z."/>
            <person name="Haridas S."/>
            <person name="LaButti K.M."/>
            <person name="Lipzen A."/>
            <person name="Martin F.M."/>
            <person name="Barry K."/>
            <person name="Grigoriev I.V."/>
            <person name="Crous P.W."/>
            <person name="Seidl M.F."/>
        </authorList>
    </citation>
    <scope>NUCLEOTIDE SEQUENCE [LARGE SCALE GENOMIC DNA]</scope>
    <source>
        <strain evidence="2 3">CBS 129764</strain>
    </source>
</reference>
<sequence length="111" mass="12340">MTFSSTLLPINCLLLCSLELFLITGDTITLIQLLRALCTEIPLLLLLLLTTTSFITRQTQSPLPCATFTHISSPSPVYIKVVHPSIQSPTIPYPTNHSKRVLRARWHAGMP</sequence>
<feature type="transmembrane region" description="Helical" evidence="1">
    <location>
        <begin position="36"/>
        <end position="55"/>
    </location>
</feature>
<gene>
    <name evidence="2" type="ORF">IWX90DRAFT_94359</name>
</gene>
<accession>A0ABR1XF48</accession>
<keyword evidence="1" id="KW-0472">Membrane</keyword>